<dbReference type="Proteomes" id="UP000198915">
    <property type="component" value="Unassembled WGS sequence"/>
</dbReference>
<dbReference type="InterPro" id="IPR036582">
    <property type="entry name" value="Mao_N_sf"/>
</dbReference>
<feature type="signal peptide" evidence="1">
    <location>
        <begin position="1"/>
        <end position="25"/>
    </location>
</feature>
<evidence type="ECO:0000256" key="1">
    <source>
        <dbReference type="SAM" id="SignalP"/>
    </source>
</evidence>
<dbReference type="InterPro" id="IPR012854">
    <property type="entry name" value="Cu_amine_oxidase-like_N"/>
</dbReference>
<sequence>MKYKLVLAFMLVALLGTVNSMPAFSASPVQIAVNGETVTFPDAIPFVEPGTDRTMVPARFLAEALGLSVKWNEQSKQVTLKKNDTTILLSIGQNHALVNGKSVALDAPAMIRNGRTMVPLRFIGEALGAGITWDAERNLVNVTTHFQQGTWIWDATLIQTEPDKILAFASENQVTSLYLQFDKSVPSSYYEQFIRQAKEKQIEVEALAGRPQWALPEYQGQIRTFISWVKAFNESVEPEAQFAGLHFDIEPYLLPEWKTNQQQVALQWMDNMRLIEREAKASSMKLTLDVPFWLPMVKVPGSSYSFSAWLLEKADTLVIMDYRNTALGRDGIVANANAILREAHTLKKKVIIAVETAPNSEGDFTSFYELSTGAMESELQIAREQLSSFSSFAGFAVHDYTSWAELAKKSERPR</sequence>
<evidence type="ECO:0000313" key="4">
    <source>
        <dbReference type="Proteomes" id="UP000198915"/>
    </source>
</evidence>
<keyword evidence="1" id="KW-0732">Signal</keyword>
<evidence type="ECO:0000259" key="2">
    <source>
        <dbReference type="Pfam" id="PF07833"/>
    </source>
</evidence>
<dbReference type="STRING" id="1884381.SAMN05518846_12280"/>
<protein>
    <submittedName>
        <fullName evidence="3">Copper amine oxidase N-terminal domain-containing protein</fullName>
    </submittedName>
</protein>
<keyword evidence="4" id="KW-1185">Reference proteome</keyword>
<proteinExistence type="predicted"/>
<gene>
    <name evidence="3" type="ORF">SAMN05518846_12280</name>
</gene>
<evidence type="ECO:0000313" key="3">
    <source>
        <dbReference type="EMBL" id="SFK88046.1"/>
    </source>
</evidence>
<dbReference type="Pfam" id="PF07833">
    <property type="entry name" value="Cu_amine_oxidN1"/>
    <property type="match status" value="1"/>
</dbReference>
<feature type="domain" description="Copper amine oxidase-like N-terminal" evidence="2">
    <location>
        <begin position="33"/>
        <end position="140"/>
    </location>
</feature>
<reference evidence="4" key="1">
    <citation type="submission" date="2016-10" db="EMBL/GenBank/DDBJ databases">
        <authorList>
            <person name="Varghese N."/>
            <person name="Submissions S."/>
        </authorList>
    </citation>
    <scope>NUCLEOTIDE SEQUENCE [LARGE SCALE GENOMIC DNA]</scope>
    <source>
        <strain evidence="4">OK042</strain>
    </source>
</reference>
<feature type="chain" id="PRO_5011796404" evidence="1">
    <location>
        <begin position="26"/>
        <end position="414"/>
    </location>
</feature>
<dbReference type="SUPFAM" id="SSF55383">
    <property type="entry name" value="Copper amine oxidase, domain N"/>
    <property type="match status" value="1"/>
</dbReference>
<organism evidence="3 4">
    <name type="scientific">Brevibacillus centrosporus</name>
    <dbReference type="NCBI Taxonomy" id="54910"/>
    <lineage>
        <taxon>Bacteria</taxon>
        <taxon>Bacillati</taxon>
        <taxon>Bacillota</taxon>
        <taxon>Bacilli</taxon>
        <taxon>Bacillales</taxon>
        <taxon>Paenibacillaceae</taxon>
        <taxon>Brevibacillus</taxon>
    </lineage>
</organism>
<dbReference type="AlphaFoldDB" id="A0A1I4D7A7"/>
<dbReference type="Gene3D" id="3.30.457.10">
    <property type="entry name" value="Copper amine oxidase-like, N-terminal domain"/>
    <property type="match status" value="1"/>
</dbReference>
<name>A0A1I4D7A7_9BACL</name>
<dbReference type="EMBL" id="FORT01000022">
    <property type="protein sequence ID" value="SFK88046.1"/>
    <property type="molecule type" value="Genomic_DNA"/>
</dbReference>
<dbReference type="RefSeq" id="WP_246071008.1">
    <property type="nucleotide sequence ID" value="NZ_BJOE01000025.1"/>
</dbReference>
<accession>A0A1I4D7A7</accession>